<feature type="compositionally biased region" description="Basic and acidic residues" evidence="4">
    <location>
        <begin position="151"/>
        <end position="162"/>
    </location>
</feature>
<protein>
    <submittedName>
        <fullName evidence="5">Uncharacterized protein</fullName>
    </submittedName>
</protein>
<dbReference type="PROSITE" id="PS50297">
    <property type="entry name" value="ANK_REP_REGION"/>
    <property type="match status" value="6"/>
</dbReference>
<dbReference type="EMBL" id="LGRX02012924">
    <property type="protein sequence ID" value="KAK3266631.1"/>
    <property type="molecule type" value="Genomic_DNA"/>
</dbReference>
<feature type="repeat" description="ANK" evidence="3">
    <location>
        <begin position="271"/>
        <end position="297"/>
    </location>
</feature>
<dbReference type="SUPFAM" id="SSF48403">
    <property type="entry name" value="Ankyrin repeat"/>
    <property type="match status" value="2"/>
</dbReference>
<dbReference type="Proteomes" id="UP001190700">
    <property type="component" value="Unassembled WGS sequence"/>
</dbReference>
<feature type="non-terminal residue" evidence="5">
    <location>
        <position position="1"/>
    </location>
</feature>
<feature type="repeat" description="ANK" evidence="3">
    <location>
        <begin position="57"/>
        <end position="89"/>
    </location>
</feature>
<proteinExistence type="predicted"/>
<dbReference type="PANTHER" id="PTHR24198">
    <property type="entry name" value="ANKYRIN REPEAT AND PROTEIN KINASE DOMAIN-CONTAINING PROTEIN"/>
    <property type="match status" value="1"/>
</dbReference>
<feature type="repeat" description="ANK" evidence="3">
    <location>
        <begin position="90"/>
        <end position="122"/>
    </location>
</feature>
<comment type="caution">
    <text evidence="5">The sequence shown here is derived from an EMBL/GenBank/DDBJ whole genome shotgun (WGS) entry which is preliminary data.</text>
</comment>
<dbReference type="SMART" id="SM00248">
    <property type="entry name" value="ANK"/>
    <property type="match status" value="7"/>
</dbReference>
<dbReference type="PANTHER" id="PTHR24198:SF194">
    <property type="entry name" value="INVERSIN-A"/>
    <property type="match status" value="1"/>
</dbReference>
<feature type="repeat" description="ANK" evidence="3">
    <location>
        <begin position="24"/>
        <end position="56"/>
    </location>
</feature>
<dbReference type="InterPro" id="IPR036770">
    <property type="entry name" value="Ankyrin_rpt-contain_sf"/>
</dbReference>
<dbReference type="Gene3D" id="1.25.40.20">
    <property type="entry name" value="Ankyrin repeat-containing domain"/>
    <property type="match status" value="3"/>
</dbReference>
<name>A0AAE0FWN8_9CHLO</name>
<feature type="repeat" description="ANK" evidence="3">
    <location>
        <begin position="298"/>
        <end position="330"/>
    </location>
</feature>
<keyword evidence="6" id="KW-1185">Reference proteome</keyword>
<feature type="repeat" description="ANK" evidence="3">
    <location>
        <begin position="123"/>
        <end position="144"/>
    </location>
</feature>
<feature type="repeat" description="ANK" evidence="3">
    <location>
        <begin position="331"/>
        <end position="363"/>
    </location>
</feature>
<dbReference type="InterPro" id="IPR002110">
    <property type="entry name" value="Ankyrin_rpt"/>
</dbReference>
<evidence type="ECO:0000256" key="1">
    <source>
        <dbReference type="ARBA" id="ARBA00022737"/>
    </source>
</evidence>
<evidence type="ECO:0000256" key="4">
    <source>
        <dbReference type="SAM" id="MobiDB-lite"/>
    </source>
</evidence>
<dbReference type="AlphaFoldDB" id="A0AAE0FWN8"/>
<reference evidence="5 6" key="1">
    <citation type="journal article" date="2015" name="Genome Biol. Evol.">
        <title>Comparative Genomics of a Bacterivorous Green Alga Reveals Evolutionary Causalities and Consequences of Phago-Mixotrophic Mode of Nutrition.</title>
        <authorList>
            <person name="Burns J.A."/>
            <person name="Paasch A."/>
            <person name="Narechania A."/>
            <person name="Kim E."/>
        </authorList>
    </citation>
    <scope>NUCLEOTIDE SEQUENCE [LARGE SCALE GENOMIC DNA]</scope>
    <source>
        <strain evidence="5 6">PLY_AMNH</strain>
    </source>
</reference>
<evidence type="ECO:0000256" key="2">
    <source>
        <dbReference type="ARBA" id="ARBA00023043"/>
    </source>
</evidence>
<keyword evidence="1" id="KW-0677">Repeat</keyword>
<keyword evidence="2 3" id="KW-0040">ANK repeat</keyword>
<evidence type="ECO:0000313" key="5">
    <source>
        <dbReference type="EMBL" id="KAK3266631.1"/>
    </source>
</evidence>
<accession>A0AAE0FWN8</accession>
<gene>
    <name evidence="5" type="ORF">CYMTET_24756</name>
</gene>
<organism evidence="5 6">
    <name type="scientific">Cymbomonas tetramitiformis</name>
    <dbReference type="NCBI Taxonomy" id="36881"/>
    <lineage>
        <taxon>Eukaryota</taxon>
        <taxon>Viridiplantae</taxon>
        <taxon>Chlorophyta</taxon>
        <taxon>Pyramimonadophyceae</taxon>
        <taxon>Pyramimonadales</taxon>
        <taxon>Pyramimonadaceae</taxon>
        <taxon>Cymbomonas</taxon>
    </lineage>
</organism>
<evidence type="ECO:0000313" key="6">
    <source>
        <dbReference type="Proteomes" id="UP001190700"/>
    </source>
</evidence>
<feature type="region of interest" description="Disordered" evidence="4">
    <location>
        <begin position="151"/>
        <end position="192"/>
    </location>
</feature>
<dbReference type="Pfam" id="PF12796">
    <property type="entry name" value="Ank_2"/>
    <property type="match status" value="3"/>
</dbReference>
<evidence type="ECO:0000256" key="3">
    <source>
        <dbReference type="PROSITE-ProRule" id="PRU00023"/>
    </source>
</evidence>
<feature type="compositionally biased region" description="Low complexity" evidence="4">
    <location>
        <begin position="163"/>
        <end position="172"/>
    </location>
</feature>
<dbReference type="PROSITE" id="PS50088">
    <property type="entry name" value="ANK_REPEAT"/>
    <property type="match status" value="7"/>
</dbReference>
<dbReference type="PRINTS" id="PR01415">
    <property type="entry name" value="ANKYRIN"/>
</dbReference>
<sequence>VVEALLAKGAQVDLADKVDLANENGCTPLYMAAFNGHNEVVEALLAKGAQVDLADEDGRTPLYIAACNGRKEVVEALLAKGAQVDLAEQNEGTLLHIAACNGHKVVVEALLAKGAQVDLADKDGWTPLYGAACSGHNEVVEALLAKERTRAQEQGARWREGAGKAAGEATGTEGWGGVEEMGGEGEASRMDGHHSAAALHGLWQVAESSACRGRTGGPPITKAGESTVAGVKAGGTVEGRSELQVRHEVLKGWGRSGDGWRGWRGRMNGHHSVAAHGHNEVVEALLAKGAQVDLADEDGRTPLYIAACNGRKEVVEALLAKGAQVDLAEQNEGTLLHIAACNGHKVVVEALLAKGAQVDLADKVRPRGAKKGGVECGDRIE</sequence>